<protein>
    <recommendedName>
        <fullName evidence="3">amidase</fullName>
        <ecNumber evidence="3">3.5.1.4</ecNumber>
    </recommendedName>
</protein>
<dbReference type="PANTHER" id="PTHR46072">
    <property type="entry name" value="AMIDASE-RELATED-RELATED"/>
    <property type="match status" value="1"/>
</dbReference>
<evidence type="ECO:0000259" key="7">
    <source>
        <dbReference type="Pfam" id="PF01425"/>
    </source>
</evidence>
<feature type="active site" description="Charge relay system" evidence="5">
    <location>
        <position position="147"/>
    </location>
</feature>
<evidence type="ECO:0000256" key="3">
    <source>
        <dbReference type="ARBA" id="ARBA00012922"/>
    </source>
</evidence>
<feature type="binding site" evidence="6">
    <location>
        <position position="225"/>
    </location>
    <ligand>
        <name>substrate</name>
    </ligand>
</feature>
<dbReference type="GO" id="GO:0004040">
    <property type="term" value="F:amidase activity"/>
    <property type="evidence" value="ECO:0007669"/>
    <property type="project" value="UniProtKB-EC"/>
</dbReference>
<dbReference type="PIRSF" id="PIRSF001221">
    <property type="entry name" value="Amidase_fungi"/>
    <property type="match status" value="1"/>
</dbReference>
<dbReference type="SUPFAM" id="SSF75304">
    <property type="entry name" value="Amidase signature (AS) enzymes"/>
    <property type="match status" value="1"/>
</dbReference>
<dbReference type="EC" id="3.5.1.4" evidence="3"/>
<comment type="caution">
    <text evidence="8">The sequence shown here is derived from an EMBL/GenBank/DDBJ whole genome shotgun (WGS) entry which is preliminary data.</text>
</comment>
<accession>A0AA39X4S7</accession>
<evidence type="ECO:0000256" key="4">
    <source>
        <dbReference type="ARBA" id="ARBA00022801"/>
    </source>
</evidence>
<dbReference type="Proteomes" id="UP001175000">
    <property type="component" value="Unassembled WGS sequence"/>
</dbReference>
<dbReference type="PROSITE" id="PS00571">
    <property type="entry name" value="AMIDASES"/>
    <property type="match status" value="1"/>
</dbReference>
<evidence type="ECO:0000313" key="9">
    <source>
        <dbReference type="Proteomes" id="UP001175000"/>
    </source>
</evidence>
<feature type="binding site" evidence="6">
    <location>
        <begin position="246"/>
        <end position="249"/>
    </location>
    <ligand>
        <name>substrate</name>
    </ligand>
</feature>
<keyword evidence="9" id="KW-1185">Reference proteome</keyword>
<comment type="similarity">
    <text evidence="2">Belongs to the amidase family.</text>
</comment>
<evidence type="ECO:0000256" key="2">
    <source>
        <dbReference type="ARBA" id="ARBA00009199"/>
    </source>
</evidence>
<feature type="binding site" evidence="6">
    <location>
        <position position="199"/>
    </location>
    <ligand>
        <name>substrate</name>
    </ligand>
</feature>
<evidence type="ECO:0000256" key="6">
    <source>
        <dbReference type="PIRSR" id="PIRSR001221-2"/>
    </source>
</evidence>
<dbReference type="Pfam" id="PF01425">
    <property type="entry name" value="Amidase"/>
    <property type="match status" value="1"/>
</dbReference>
<gene>
    <name evidence="8" type="ORF">B0T14DRAFT_450221</name>
</gene>
<feature type="active site" description="Charge relay system" evidence="5">
    <location>
        <position position="225"/>
    </location>
</feature>
<comment type="catalytic activity">
    <reaction evidence="1">
        <text>a monocarboxylic acid amide + H2O = a monocarboxylate + NH4(+)</text>
        <dbReference type="Rhea" id="RHEA:12020"/>
        <dbReference type="ChEBI" id="CHEBI:15377"/>
        <dbReference type="ChEBI" id="CHEBI:28938"/>
        <dbReference type="ChEBI" id="CHEBI:35757"/>
        <dbReference type="ChEBI" id="CHEBI:83628"/>
        <dbReference type="EC" id="3.5.1.4"/>
    </reaction>
</comment>
<dbReference type="InterPro" id="IPR020556">
    <property type="entry name" value="Amidase_CS"/>
</dbReference>
<dbReference type="Gene3D" id="3.90.1300.10">
    <property type="entry name" value="Amidase signature (AS) domain"/>
    <property type="match status" value="1"/>
</dbReference>
<sequence length="586" mass="65105">MPPKKRARLKKTWQEIARKAQDHRDASLNGQLNGADEALEELEHAKQRSSNAITITHNLPNLISREVLEITGIHPCRLSTFLSAGYRKTEDVMSAFCQMAAVAQKSVNCLTELLSSRAMVRAVELDKQFAITGRPVGPLHGIPVSVKSHIGVQGCQMAAGYVAWWDSREHRASKDALVVQILERAGAIVHARTTEPQSMMQLECVSNLYGTTVNPHNTNLSSGGSSGGEAALLAMRGSVIGVGSDVGGSIRVPAAACGIYGLKPTAFRVPTTGWSSTPPGADPIPTVIGPMSICLDKIEDFMKTVLAAEPWKVEPALIPLPWRDVEINPTPEQPLRIGVALHDNVVLPHPPILEAMQKFIDKIGALPNVEVVKFPLYKFDEAWAIASSLYFTDGGAADRKVMEESEEPMLPLVRWMLEENPGVKNLTREELEYWLEEREEYRLEYAERWNQTGFWDEAEGQWSNTVDALICPVAPGVASIHNTAKYWAYSAVWNLLDYPALAFPLRNVDKNRDLVEHRDDFLSPQDQAHWELYDPEVFHGVPVGLQIVGRRLEDEKIVAILNHFRSHECLLVVPQFYEHEEGTPSS</sequence>
<dbReference type="PANTHER" id="PTHR46072:SF4">
    <property type="entry name" value="AMIDASE C550.07-RELATED"/>
    <property type="match status" value="1"/>
</dbReference>
<organism evidence="8 9">
    <name type="scientific">Immersiella caudata</name>
    <dbReference type="NCBI Taxonomy" id="314043"/>
    <lineage>
        <taxon>Eukaryota</taxon>
        <taxon>Fungi</taxon>
        <taxon>Dikarya</taxon>
        <taxon>Ascomycota</taxon>
        <taxon>Pezizomycotina</taxon>
        <taxon>Sordariomycetes</taxon>
        <taxon>Sordariomycetidae</taxon>
        <taxon>Sordariales</taxon>
        <taxon>Lasiosphaeriaceae</taxon>
        <taxon>Immersiella</taxon>
    </lineage>
</organism>
<keyword evidence="4" id="KW-0378">Hydrolase</keyword>
<evidence type="ECO:0000313" key="8">
    <source>
        <dbReference type="EMBL" id="KAK0627317.1"/>
    </source>
</evidence>
<dbReference type="InterPro" id="IPR036928">
    <property type="entry name" value="AS_sf"/>
</dbReference>
<evidence type="ECO:0000256" key="1">
    <source>
        <dbReference type="ARBA" id="ARBA00001311"/>
    </source>
</evidence>
<dbReference type="InterPro" id="IPR023631">
    <property type="entry name" value="Amidase_dom"/>
</dbReference>
<name>A0AA39X4S7_9PEZI</name>
<dbReference type="AlphaFoldDB" id="A0AA39X4S7"/>
<feature type="domain" description="Amidase" evidence="7">
    <location>
        <begin position="92"/>
        <end position="557"/>
    </location>
</feature>
<dbReference type="EMBL" id="JAULSU010000002">
    <property type="protein sequence ID" value="KAK0627317.1"/>
    <property type="molecule type" value="Genomic_DNA"/>
</dbReference>
<evidence type="ECO:0000256" key="5">
    <source>
        <dbReference type="PIRSR" id="PIRSR001221-1"/>
    </source>
</evidence>
<proteinExistence type="inferred from homology"/>
<feature type="active site" description="Acyl-ester intermediate" evidence="5">
    <location>
        <position position="249"/>
    </location>
</feature>
<reference evidence="8" key="1">
    <citation type="submission" date="2023-06" db="EMBL/GenBank/DDBJ databases">
        <title>Genome-scale phylogeny and comparative genomics of the fungal order Sordariales.</title>
        <authorList>
            <consortium name="Lawrence Berkeley National Laboratory"/>
            <person name="Hensen N."/>
            <person name="Bonometti L."/>
            <person name="Westerberg I."/>
            <person name="Brannstrom I.O."/>
            <person name="Guillou S."/>
            <person name="Cros-Aarteil S."/>
            <person name="Calhoun S."/>
            <person name="Haridas S."/>
            <person name="Kuo A."/>
            <person name="Mondo S."/>
            <person name="Pangilinan J."/>
            <person name="Riley R."/>
            <person name="Labutti K."/>
            <person name="Andreopoulos B."/>
            <person name="Lipzen A."/>
            <person name="Chen C."/>
            <person name="Yanf M."/>
            <person name="Daum C."/>
            <person name="Ng V."/>
            <person name="Clum A."/>
            <person name="Steindorff A."/>
            <person name="Ohm R."/>
            <person name="Martin F."/>
            <person name="Silar P."/>
            <person name="Natvig D."/>
            <person name="Lalanne C."/>
            <person name="Gautier V."/>
            <person name="Ament-Velasquez S.L."/>
            <person name="Kruys A."/>
            <person name="Hutchinson M.I."/>
            <person name="Powell A.J."/>
            <person name="Barry K."/>
            <person name="Miller A.N."/>
            <person name="Grigoriev I.V."/>
            <person name="Debuchy R."/>
            <person name="Gladieux P."/>
            <person name="Thoren M.H."/>
            <person name="Johannesson H."/>
        </authorList>
    </citation>
    <scope>NUCLEOTIDE SEQUENCE</scope>
    <source>
        <strain evidence="8">CBS 606.72</strain>
    </source>
</reference>